<dbReference type="HOGENOM" id="CLU_1492054_0_0_7"/>
<dbReference type="EMBL" id="AZHX01001906">
    <property type="protein sequence ID" value="ETW98829.1"/>
    <property type="molecule type" value="Genomic_DNA"/>
</dbReference>
<accession>W4LLR0</accession>
<evidence type="ECO:0000259" key="1">
    <source>
        <dbReference type="Pfam" id="PF00296"/>
    </source>
</evidence>
<sequence>MGHEANQIADFTIDWPVIKTASASEPVDEIGLQLHLKPYQKPHPPIGVAGVSPKSDTLVLAGERGWIPLSINLVSTSTLKTHWEAVEEGARKTGLRPDHSTWRIAREVFVAETTAEARHEALEGVLARDFEQYFLPLLSKMGMPGLLKVDSDMPDAEVTSSYLGDHIWIVGSPDEVAQKLR</sequence>
<organism evidence="2 3">
    <name type="scientific">Candidatus Entotheonella gemina</name>
    <dbReference type="NCBI Taxonomy" id="1429439"/>
    <lineage>
        <taxon>Bacteria</taxon>
        <taxon>Pseudomonadati</taxon>
        <taxon>Nitrospinota/Tectimicrobiota group</taxon>
        <taxon>Candidatus Tectimicrobiota</taxon>
        <taxon>Candidatus Entotheonellia</taxon>
        <taxon>Candidatus Entotheonellales</taxon>
        <taxon>Candidatus Entotheonellaceae</taxon>
        <taxon>Candidatus Entotheonella</taxon>
    </lineage>
</organism>
<feature type="non-terminal residue" evidence="2">
    <location>
        <position position="181"/>
    </location>
</feature>
<dbReference type="SUPFAM" id="SSF51679">
    <property type="entry name" value="Bacterial luciferase-like"/>
    <property type="match status" value="1"/>
</dbReference>
<gene>
    <name evidence="2" type="ORF">ETSY2_42130</name>
</gene>
<dbReference type="GO" id="GO:0016705">
    <property type="term" value="F:oxidoreductase activity, acting on paired donors, with incorporation or reduction of molecular oxygen"/>
    <property type="evidence" value="ECO:0007669"/>
    <property type="project" value="InterPro"/>
</dbReference>
<feature type="domain" description="Luciferase-like" evidence="1">
    <location>
        <begin position="36"/>
        <end position="181"/>
    </location>
</feature>
<dbReference type="Pfam" id="PF00296">
    <property type="entry name" value="Bac_luciferase"/>
    <property type="match status" value="1"/>
</dbReference>
<protein>
    <recommendedName>
        <fullName evidence="1">Luciferase-like domain-containing protein</fullName>
    </recommendedName>
</protein>
<evidence type="ECO:0000313" key="3">
    <source>
        <dbReference type="Proteomes" id="UP000019140"/>
    </source>
</evidence>
<reference evidence="2 3" key="1">
    <citation type="journal article" date="2014" name="Nature">
        <title>An environmental bacterial taxon with a large and distinct metabolic repertoire.</title>
        <authorList>
            <person name="Wilson M.C."/>
            <person name="Mori T."/>
            <person name="Ruckert C."/>
            <person name="Uria A.R."/>
            <person name="Helf M.J."/>
            <person name="Takada K."/>
            <person name="Gernert C."/>
            <person name="Steffens U.A."/>
            <person name="Heycke N."/>
            <person name="Schmitt S."/>
            <person name="Rinke C."/>
            <person name="Helfrich E.J."/>
            <person name="Brachmann A.O."/>
            <person name="Gurgui C."/>
            <person name="Wakimoto T."/>
            <person name="Kracht M."/>
            <person name="Crusemann M."/>
            <person name="Hentschel U."/>
            <person name="Abe I."/>
            <person name="Matsunaga S."/>
            <person name="Kalinowski J."/>
            <person name="Takeyama H."/>
            <person name="Piel J."/>
        </authorList>
    </citation>
    <scope>NUCLEOTIDE SEQUENCE [LARGE SCALE GENOMIC DNA]</scope>
    <source>
        <strain evidence="3">TSY2</strain>
    </source>
</reference>
<proteinExistence type="predicted"/>
<dbReference type="InterPro" id="IPR011251">
    <property type="entry name" value="Luciferase-like_dom"/>
</dbReference>
<keyword evidence="3" id="KW-1185">Reference proteome</keyword>
<dbReference type="Proteomes" id="UP000019140">
    <property type="component" value="Unassembled WGS sequence"/>
</dbReference>
<dbReference type="Gene3D" id="3.20.20.30">
    <property type="entry name" value="Luciferase-like domain"/>
    <property type="match status" value="1"/>
</dbReference>
<dbReference type="InterPro" id="IPR036661">
    <property type="entry name" value="Luciferase-like_sf"/>
</dbReference>
<name>W4LLR0_9BACT</name>
<comment type="caution">
    <text evidence="2">The sequence shown here is derived from an EMBL/GenBank/DDBJ whole genome shotgun (WGS) entry which is preliminary data.</text>
</comment>
<evidence type="ECO:0000313" key="2">
    <source>
        <dbReference type="EMBL" id="ETW98829.1"/>
    </source>
</evidence>
<dbReference type="AlphaFoldDB" id="W4LLR0"/>